<evidence type="ECO:0000313" key="3">
    <source>
        <dbReference type="Proteomes" id="UP000008720"/>
    </source>
</evidence>
<keyword evidence="3" id="KW-1185">Reference proteome</keyword>
<keyword evidence="1" id="KW-0812">Transmembrane</keyword>
<sequence>MIERIYAFIPLVISLSFLYSALRLSRIIKHPDKERQADYEEYHQSNNNSLRIIGSVLGGIIFFLYFLMSY</sequence>
<protein>
    <submittedName>
        <fullName evidence="2">Uncharacterized protein</fullName>
    </submittedName>
</protein>
<evidence type="ECO:0000256" key="1">
    <source>
        <dbReference type="SAM" id="Phobius"/>
    </source>
</evidence>
<evidence type="ECO:0000313" key="2">
    <source>
        <dbReference type="EMBL" id="ADR21949.1"/>
    </source>
</evidence>
<accession>E4TTB9</accession>
<proteinExistence type="predicted"/>
<dbReference type="KEGG" id="mtt:Ftrac_1964"/>
<name>E4TTB9_MARTH</name>
<keyword evidence="1" id="KW-0472">Membrane</keyword>
<feature type="transmembrane region" description="Helical" evidence="1">
    <location>
        <begin position="49"/>
        <end position="68"/>
    </location>
</feature>
<dbReference type="STRING" id="643867.Ftrac_1964"/>
<dbReference type="RefSeq" id="WP_013454092.1">
    <property type="nucleotide sequence ID" value="NC_014759.1"/>
</dbReference>
<organism evidence="2 3">
    <name type="scientific">Marivirga tractuosa (strain ATCC 23168 / DSM 4126 / NBRC 15989 / NCIMB 1408 / VKM B-1430 / H-43)</name>
    <name type="common">Microscilla tractuosa</name>
    <name type="synonym">Flexibacter tractuosus</name>
    <dbReference type="NCBI Taxonomy" id="643867"/>
    <lineage>
        <taxon>Bacteria</taxon>
        <taxon>Pseudomonadati</taxon>
        <taxon>Bacteroidota</taxon>
        <taxon>Cytophagia</taxon>
        <taxon>Cytophagales</taxon>
        <taxon>Marivirgaceae</taxon>
        <taxon>Marivirga</taxon>
    </lineage>
</organism>
<reference evidence="2 3" key="1">
    <citation type="journal article" date="2011" name="Stand. Genomic Sci.">
        <title>Complete genome sequence of Marivirga tractuosa type strain (H-43).</title>
        <authorList>
            <person name="Pagani I."/>
            <person name="Chertkov O."/>
            <person name="Lapidus A."/>
            <person name="Lucas S."/>
            <person name="Del Rio T.G."/>
            <person name="Tice H."/>
            <person name="Copeland A."/>
            <person name="Cheng J.F."/>
            <person name="Nolan M."/>
            <person name="Saunders E."/>
            <person name="Pitluck S."/>
            <person name="Held B."/>
            <person name="Goodwin L."/>
            <person name="Liolios K."/>
            <person name="Ovchinikova G."/>
            <person name="Ivanova N."/>
            <person name="Mavromatis K."/>
            <person name="Pati A."/>
            <person name="Chen A."/>
            <person name="Palaniappan K."/>
            <person name="Land M."/>
            <person name="Hauser L."/>
            <person name="Jeffries C.D."/>
            <person name="Detter J.C."/>
            <person name="Han C."/>
            <person name="Tapia R."/>
            <person name="Ngatchou-Djao O.D."/>
            <person name="Rohde M."/>
            <person name="Goker M."/>
            <person name="Spring S."/>
            <person name="Sikorski J."/>
            <person name="Woyke T."/>
            <person name="Bristow J."/>
            <person name="Eisen J.A."/>
            <person name="Markowitz V."/>
            <person name="Hugenholtz P."/>
            <person name="Klenk H.P."/>
            <person name="Kyrpides N.C."/>
        </authorList>
    </citation>
    <scope>NUCLEOTIDE SEQUENCE [LARGE SCALE GENOMIC DNA]</scope>
    <source>
        <strain evidence="3">ATCC 23168 / DSM 4126 / NBRC 15989 / NCIMB 1408 / VKM B-1430 / H-43</strain>
    </source>
</reference>
<dbReference type="Proteomes" id="UP000008720">
    <property type="component" value="Chromosome"/>
</dbReference>
<dbReference type="HOGENOM" id="CLU_2753137_0_0_10"/>
<dbReference type="AlphaFoldDB" id="E4TTB9"/>
<dbReference type="EMBL" id="CP002349">
    <property type="protein sequence ID" value="ADR21949.1"/>
    <property type="molecule type" value="Genomic_DNA"/>
</dbReference>
<feature type="transmembrane region" description="Helical" evidence="1">
    <location>
        <begin position="6"/>
        <end position="28"/>
    </location>
</feature>
<gene>
    <name evidence="2" type="ordered locus">Ftrac_1964</name>
</gene>
<keyword evidence="1" id="KW-1133">Transmembrane helix</keyword>